<dbReference type="InterPro" id="IPR019574">
    <property type="entry name" value="NADH_UbQ_OxRdtase_Gsu_4Fe4S-bd"/>
</dbReference>
<dbReference type="RefSeq" id="WP_091235463.1">
    <property type="nucleotide sequence ID" value="NZ_FMKA01000021.1"/>
</dbReference>
<feature type="domain" description="4Fe-4S ferredoxin-type" evidence="15">
    <location>
        <begin position="137"/>
        <end position="167"/>
    </location>
</feature>
<dbReference type="OrthoDB" id="9803192at2"/>
<proteinExistence type="inferred from homology"/>
<evidence type="ECO:0000256" key="4">
    <source>
        <dbReference type="ARBA" id="ARBA00022485"/>
    </source>
</evidence>
<sequence>MVNITIDGIRLEVPENKNVLDCALDAGIYIPHLCHHPNLKELGSCRMCIVEMEGESEVITSCTLKAKEGLNIQTNSDRIRKLRNLALELLLAGHPEECTTCPKYGNCELQSLIQYIGANNARMKHRSKGFKVEEGNPLIVHDMNRCVLCGRCVRACNELRGVNVLQYQRKDLEDYVGTLHNKLLKDADCRFCTACTEVCPTGTIRDKISVAGAEQKREDVLVPCRYACPAHTNIPRYLRYIKEEKYDEATAVIREKLPFPKALGYICNHACELECKRKELNEPMAIRDLKRHAAEQDTGRFWKGKGKQLTDTGKKVCVIGGGPAGMTAAYYLRKQGHEVTIKEALPALGGMMRYGIPEYRLPGTIIDEEAAVILETGVKVETNARVENPAELLKEYDAVLMAVGTHKGVKLPIEGNDLEGVLLNIDFLRNASMGKETGMGRKVIVLGGGNVAFDCARTAKRLGAEEIHLACLESADTMPADEEEILQAREEGIHVYPSRTFESITGTDQVTGALFMEVESFTFDENRRAVIQKKTDSEHHIEADTVIFAVGQIPAISEEAGLKLERGNRIAIEEGQNTTGLKGMFAAGDAVYGTKSVVQAVASGRTAASEIDRYLGGDGDISEQLAPEETPEPYIGQIEGFGYLGRAEADVLDAEARKDNFKLVNLGIPAEKACGEAGRCLQCDLRLQIAKPKIWSDFSDKKEANES</sequence>
<evidence type="ECO:0000256" key="5">
    <source>
        <dbReference type="ARBA" id="ARBA00022714"/>
    </source>
</evidence>
<dbReference type="InterPro" id="IPR028261">
    <property type="entry name" value="DPD_II"/>
</dbReference>
<keyword evidence="12" id="KW-0472">Membrane</keyword>
<dbReference type="InterPro" id="IPR017900">
    <property type="entry name" value="4Fe4S_Fe_S_CS"/>
</dbReference>
<keyword evidence="8" id="KW-1278">Translocase</keyword>
<dbReference type="PROSITE" id="PS51085">
    <property type="entry name" value="2FE2S_FER_2"/>
    <property type="match status" value="1"/>
</dbReference>
<keyword evidence="4" id="KW-0004">4Fe-4S</keyword>
<keyword evidence="18" id="KW-1185">Reference proteome</keyword>
<dbReference type="SUPFAM" id="SSF46548">
    <property type="entry name" value="alpha-helical ferredoxin"/>
    <property type="match status" value="2"/>
</dbReference>
<dbReference type="Pfam" id="PF22117">
    <property type="entry name" value="Fer4_Nqo3"/>
    <property type="match status" value="1"/>
</dbReference>
<dbReference type="SUPFAM" id="SSF54862">
    <property type="entry name" value="4Fe-4S ferredoxins"/>
    <property type="match status" value="1"/>
</dbReference>
<evidence type="ECO:0000259" key="16">
    <source>
        <dbReference type="PROSITE" id="PS51839"/>
    </source>
</evidence>
<dbReference type="InterPro" id="IPR036010">
    <property type="entry name" value="2Fe-2S_ferredoxin-like_sf"/>
</dbReference>
<dbReference type="InterPro" id="IPR001041">
    <property type="entry name" value="2Fe-2S_ferredoxin-type"/>
</dbReference>
<evidence type="ECO:0000259" key="14">
    <source>
        <dbReference type="PROSITE" id="PS51085"/>
    </source>
</evidence>
<dbReference type="FunFam" id="3.30.70.20:FF:000035">
    <property type="entry name" value="Iron hydrogenase 1"/>
    <property type="match status" value="1"/>
</dbReference>
<dbReference type="Pfam" id="PF13510">
    <property type="entry name" value="Fer2_4"/>
    <property type="match status" value="1"/>
</dbReference>
<dbReference type="GO" id="GO:0046872">
    <property type="term" value="F:metal ion binding"/>
    <property type="evidence" value="ECO:0007669"/>
    <property type="project" value="UniProtKB-KW"/>
</dbReference>
<evidence type="ECO:0000256" key="11">
    <source>
        <dbReference type="ARBA" id="ARBA00023027"/>
    </source>
</evidence>
<comment type="similarity">
    <text evidence="3">Belongs to the complex I 75 kDa subunit family.</text>
</comment>
<dbReference type="Gene3D" id="3.50.50.60">
    <property type="entry name" value="FAD/NAD(P)-binding domain"/>
    <property type="match status" value="2"/>
</dbReference>
<feature type="domain" description="2Fe-2S ferredoxin-type" evidence="14">
    <location>
        <begin position="1"/>
        <end position="78"/>
    </location>
</feature>
<evidence type="ECO:0000256" key="9">
    <source>
        <dbReference type="ARBA" id="ARBA00023004"/>
    </source>
</evidence>
<dbReference type="CDD" id="cd00207">
    <property type="entry name" value="fer2"/>
    <property type="match status" value="1"/>
</dbReference>
<accession>A0A1D3TWA3</accession>
<reference evidence="17 18" key="1">
    <citation type="submission" date="2016-09" db="EMBL/GenBank/DDBJ databases">
        <authorList>
            <person name="Capua I."/>
            <person name="De Benedictis P."/>
            <person name="Joannis T."/>
            <person name="Lombin L.H."/>
            <person name="Cattoli G."/>
        </authorList>
    </citation>
    <scope>NUCLEOTIDE SEQUENCE [LARGE SCALE GENOMIC DNA]</scope>
    <source>
        <strain evidence="17 18">GluBS11</strain>
    </source>
</reference>
<dbReference type="InterPro" id="IPR054351">
    <property type="entry name" value="NADH_UbQ_OxRdtase_ferredoxin"/>
</dbReference>
<dbReference type="PANTHER" id="PTHR42783">
    <property type="entry name" value="GLUTAMATE SYNTHASE [NADPH] SMALL CHAIN"/>
    <property type="match status" value="1"/>
</dbReference>
<dbReference type="InterPro" id="IPR009051">
    <property type="entry name" value="Helical_ferredxn"/>
</dbReference>
<keyword evidence="5" id="KW-0001">2Fe-2S</keyword>
<evidence type="ECO:0000256" key="12">
    <source>
        <dbReference type="ARBA" id="ARBA00023136"/>
    </source>
</evidence>
<dbReference type="Gene3D" id="1.10.1060.10">
    <property type="entry name" value="Alpha-helical ferredoxin"/>
    <property type="match status" value="1"/>
</dbReference>
<keyword evidence="6" id="KW-0479">Metal-binding</keyword>
<evidence type="ECO:0000313" key="17">
    <source>
        <dbReference type="EMBL" id="SCP98465.1"/>
    </source>
</evidence>
<dbReference type="EMBL" id="FMKA01000021">
    <property type="protein sequence ID" value="SCP98465.1"/>
    <property type="molecule type" value="Genomic_DNA"/>
</dbReference>
<dbReference type="PROSITE" id="PS51379">
    <property type="entry name" value="4FE4S_FER_2"/>
    <property type="match status" value="2"/>
</dbReference>
<feature type="domain" description="4Fe-4S ferredoxin-type" evidence="15">
    <location>
        <begin position="181"/>
        <end position="209"/>
    </location>
</feature>
<dbReference type="SUPFAM" id="SSF51971">
    <property type="entry name" value="Nucleotide-binding domain"/>
    <property type="match status" value="2"/>
</dbReference>
<dbReference type="GO" id="GO:0016491">
    <property type="term" value="F:oxidoreductase activity"/>
    <property type="evidence" value="ECO:0007669"/>
    <property type="project" value="InterPro"/>
</dbReference>
<dbReference type="Pfam" id="PF10588">
    <property type="entry name" value="NADH-G_4Fe-4S_3"/>
    <property type="match status" value="1"/>
</dbReference>
<keyword evidence="7" id="KW-0677">Repeat</keyword>
<dbReference type="STRING" id="1619234.SAMN05421730_102115"/>
<dbReference type="AlphaFoldDB" id="A0A1D3TWA3"/>
<gene>
    <name evidence="17" type="ORF">SAMN05421730_102115</name>
</gene>
<dbReference type="SUPFAM" id="SSF54292">
    <property type="entry name" value="2Fe-2S ferredoxin-like"/>
    <property type="match status" value="1"/>
</dbReference>
<dbReference type="FunFam" id="3.10.20.740:FF:000004">
    <property type="entry name" value="NADH-quinone oxidoreductase"/>
    <property type="match status" value="1"/>
</dbReference>
<evidence type="ECO:0000256" key="3">
    <source>
        <dbReference type="ARBA" id="ARBA00005404"/>
    </source>
</evidence>
<evidence type="ECO:0000256" key="1">
    <source>
        <dbReference type="ARBA" id="ARBA00001966"/>
    </source>
</evidence>
<dbReference type="Pfam" id="PF07992">
    <property type="entry name" value="Pyr_redox_2"/>
    <property type="match status" value="1"/>
</dbReference>
<feature type="domain" description="4Fe-4S His(Cys)3-ligated-type" evidence="16">
    <location>
        <begin position="78"/>
        <end position="117"/>
    </location>
</feature>
<dbReference type="GO" id="GO:0051539">
    <property type="term" value="F:4 iron, 4 sulfur cluster binding"/>
    <property type="evidence" value="ECO:0007669"/>
    <property type="project" value="UniProtKB-KW"/>
</dbReference>
<comment type="cofactor">
    <cofactor evidence="13">
        <name>[2Fe-2S] cluster</name>
        <dbReference type="ChEBI" id="CHEBI:190135"/>
    </cofactor>
</comment>
<dbReference type="InterPro" id="IPR023753">
    <property type="entry name" value="FAD/NAD-binding_dom"/>
</dbReference>
<keyword evidence="9" id="KW-0408">Iron</keyword>
<dbReference type="PRINTS" id="PR00419">
    <property type="entry name" value="ADXRDTASE"/>
</dbReference>
<dbReference type="Pfam" id="PF14691">
    <property type="entry name" value="Fer4_20"/>
    <property type="match status" value="1"/>
</dbReference>
<dbReference type="Proteomes" id="UP000199315">
    <property type="component" value="Unassembled WGS sequence"/>
</dbReference>
<dbReference type="GO" id="GO:0016020">
    <property type="term" value="C:membrane"/>
    <property type="evidence" value="ECO:0007669"/>
    <property type="project" value="UniProtKB-SubCell"/>
</dbReference>
<name>A0A1D3TWA3_9FIRM</name>
<evidence type="ECO:0000256" key="13">
    <source>
        <dbReference type="ARBA" id="ARBA00034078"/>
    </source>
</evidence>
<evidence type="ECO:0000256" key="8">
    <source>
        <dbReference type="ARBA" id="ARBA00022967"/>
    </source>
</evidence>
<organism evidence="17 18">
    <name type="scientific">Anaerobium acetethylicum</name>
    <dbReference type="NCBI Taxonomy" id="1619234"/>
    <lineage>
        <taxon>Bacteria</taxon>
        <taxon>Bacillati</taxon>
        <taxon>Bacillota</taxon>
        <taxon>Clostridia</taxon>
        <taxon>Lachnospirales</taxon>
        <taxon>Lachnospiraceae</taxon>
        <taxon>Anaerobium</taxon>
    </lineage>
</organism>
<dbReference type="InterPro" id="IPR036188">
    <property type="entry name" value="FAD/NAD-bd_sf"/>
</dbReference>
<dbReference type="GO" id="GO:0051537">
    <property type="term" value="F:2 iron, 2 sulfur cluster binding"/>
    <property type="evidence" value="ECO:0007669"/>
    <property type="project" value="UniProtKB-KW"/>
</dbReference>
<dbReference type="PANTHER" id="PTHR42783:SF3">
    <property type="entry name" value="GLUTAMATE SYNTHASE [NADPH] SMALL CHAIN-RELATED"/>
    <property type="match status" value="1"/>
</dbReference>
<evidence type="ECO:0000313" key="18">
    <source>
        <dbReference type="Proteomes" id="UP000199315"/>
    </source>
</evidence>
<dbReference type="SMART" id="SM00929">
    <property type="entry name" value="NADH-G_4Fe-4S_3"/>
    <property type="match status" value="1"/>
</dbReference>
<evidence type="ECO:0000256" key="6">
    <source>
        <dbReference type="ARBA" id="ARBA00022723"/>
    </source>
</evidence>
<protein>
    <submittedName>
        <fullName evidence="17">NADPH-dependent glutamate synthase beta chain</fullName>
    </submittedName>
</protein>
<comment type="cofactor">
    <cofactor evidence="1">
        <name>[4Fe-4S] cluster</name>
        <dbReference type="ChEBI" id="CHEBI:49883"/>
    </cofactor>
</comment>
<comment type="subcellular location">
    <subcellularLocation>
        <location evidence="2">Membrane</location>
    </subcellularLocation>
</comment>
<dbReference type="Gene3D" id="3.10.20.740">
    <property type="match status" value="1"/>
</dbReference>
<dbReference type="InterPro" id="IPR017896">
    <property type="entry name" value="4Fe4S_Fe-S-bd"/>
</dbReference>
<dbReference type="PROSITE" id="PS00198">
    <property type="entry name" value="4FE4S_FER_1"/>
    <property type="match status" value="1"/>
</dbReference>
<dbReference type="PROSITE" id="PS51839">
    <property type="entry name" value="4FE4S_HC3"/>
    <property type="match status" value="1"/>
</dbReference>
<evidence type="ECO:0000256" key="7">
    <source>
        <dbReference type="ARBA" id="ARBA00022737"/>
    </source>
</evidence>
<evidence type="ECO:0000256" key="10">
    <source>
        <dbReference type="ARBA" id="ARBA00023014"/>
    </source>
</evidence>
<evidence type="ECO:0000256" key="2">
    <source>
        <dbReference type="ARBA" id="ARBA00004370"/>
    </source>
</evidence>
<evidence type="ECO:0000259" key="15">
    <source>
        <dbReference type="PROSITE" id="PS51379"/>
    </source>
</evidence>
<keyword evidence="10" id="KW-0411">Iron-sulfur</keyword>
<keyword evidence="11" id="KW-0520">NAD</keyword>